<keyword evidence="2" id="KW-0614">Plasmid</keyword>
<dbReference type="EMBL" id="EF433766">
    <property type="protein sequence ID" value="ABS11821.1"/>
    <property type="molecule type" value="Genomic_DNA"/>
</dbReference>
<geneLocation type="plasmid" evidence="2">
    <name>pRi2659</name>
</geneLocation>
<reference evidence="2" key="1">
    <citation type="submission" date="2000-01" db="EMBL/GenBank/DDBJ databases">
        <title>Complete nucleotide sequence of the T-DNA of the cucumopine type plasmide pRi2659.</title>
        <authorList>
            <person name="Clerot D."/>
            <person name="Brevet J."/>
        </authorList>
    </citation>
    <scope>NUCLEOTIDE SEQUENCE</scope>
    <source>
        <plasmid evidence="2">pRi2659</plasmid>
    </source>
</reference>
<organism evidence="2">
    <name type="scientific">Rhizobium rhizogenes</name>
    <name type="common">Agrobacterium rhizogenes</name>
    <dbReference type="NCBI Taxonomy" id="359"/>
    <lineage>
        <taxon>Bacteria</taxon>
        <taxon>Pseudomonadati</taxon>
        <taxon>Pseudomonadota</taxon>
        <taxon>Alphaproteobacteria</taxon>
        <taxon>Hyphomicrobiales</taxon>
        <taxon>Rhizobiaceae</taxon>
        <taxon>Rhizobium/Agrobacterium group</taxon>
        <taxon>Rhizobium</taxon>
    </lineage>
</organism>
<evidence type="ECO:0000313" key="2">
    <source>
        <dbReference type="EMBL" id="CAB65892.1"/>
    </source>
</evidence>
<geneLocation type="plasmid" evidence="1">
    <name>Ri</name>
</geneLocation>
<protein>
    <submittedName>
        <fullName evidence="2">Hypotethical protein, homologous to ORF4 of pRiA4</fullName>
    </submittedName>
</protein>
<reference evidence="1" key="2">
    <citation type="submission" date="2007-02" db="EMBL/GenBank/DDBJ databases">
        <title>Agrobacterium rhizogenes K599 Ri plasmid T-DNA region.</title>
        <authorList>
            <person name="Collier R."/>
            <person name="Veena"/>
            <person name="Taylor C."/>
        </authorList>
    </citation>
    <scope>NUCLEOTIDE SEQUENCE</scope>
    <source>
        <strain evidence="1">K599</strain>
        <plasmid evidence="1">Ri</plasmid>
    </source>
</reference>
<dbReference type="AlphaFoldDB" id="Q9R723"/>
<accession>Q9R723</accession>
<evidence type="ECO:0000313" key="1">
    <source>
        <dbReference type="EMBL" id="ABS11821.1"/>
    </source>
</evidence>
<proteinExistence type="predicted"/>
<sequence length="121" mass="13560">MGEIGGGKFTVVGDRSEKKFKFGPGRTWTWSANTVLLPMTFQFLCSHCAIAFHKIVTLYHSGFDESSRTRKLEGEMDRNRRVAGTHPRLNEDVYDGTFSNILSNFFLDLFTDSMADPVGSG</sequence>
<name>Q9R723_RHIRH</name>
<dbReference type="EMBL" id="AJ271050">
    <property type="protein sequence ID" value="CAB65892.1"/>
    <property type="molecule type" value="Genomic_DNA"/>
</dbReference>